<dbReference type="PROSITE" id="PS50862">
    <property type="entry name" value="AA_TRNA_LIGASE_II"/>
    <property type="match status" value="1"/>
</dbReference>
<feature type="domain" description="FDX-ACB" evidence="18">
    <location>
        <begin position="338"/>
        <end position="430"/>
    </location>
</feature>
<dbReference type="GO" id="GO:0004826">
    <property type="term" value="F:phenylalanine-tRNA ligase activity"/>
    <property type="evidence" value="ECO:0007669"/>
    <property type="project" value="UniProtKB-EC"/>
</dbReference>
<feature type="domain" description="Aminoacyl-transfer RNA synthetases class-II family profile" evidence="17">
    <location>
        <begin position="157"/>
        <end position="336"/>
    </location>
</feature>
<evidence type="ECO:0000259" key="18">
    <source>
        <dbReference type="PROSITE" id="PS51447"/>
    </source>
</evidence>
<dbReference type="SUPFAM" id="SSF55681">
    <property type="entry name" value="Class II aaRS and biotin synthetases"/>
    <property type="match status" value="1"/>
</dbReference>
<dbReference type="Pfam" id="PF01409">
    <property type="entry name" value="tRNA-synt_2d"/>
    <property type="match status" value="2"/>
</dbReference>
<evidence type="ECO:0000256" key="15">
    <source>
        <dbReference type="ARBA" id="ARBA00060211"/>
    </source>
</evidence>
<keyword evidence="11" id="KW-0496">Mitochondrion</keyword>
<dbReference type="FunFam" id="3.30.930.10:FF:000041">
    <property type="entry name" value="Phenylalanyl-tRNA synthetase 2, mitochondrial"/>
    <property type="match status" value="1"/>
</dbReference>
<keyword evidence="12" id="KW-0030">Aminoacyl-tRNA synthetase</keyword>
<keyword evidence="5" id="KW-0436">Ligase</keyword>
<dbReference type="InterPro" id="IPR036690">
    <property type="entry name" value="Fdx_antiC-bd_sf"/>
</dbReference>
<comment type="function">
    <text evidence="15">Is responsible for the charging of tRNA(Phe) with phenylalanine in mitochondrial translation. To a lesser extent, also catalyzes direct attachment of m-Tyr (an oxidized version of Phe) to tRNA(Phe), thereby opening the way for delivery of the misacylated tRNA to the ribosome and incorporation of ROS-damaged amino acid into proteins.</text>
</comment>
<dbReference type="InterPro" id="IPR002319">
    <property type="entry name" value="Phenylalanyl-tRNA_Synthase"/>
</dbReference>
<dbReference type="PANTHER" id="PTHR11538">
    <property type="entry name" value="PHENYLALANYL-TRNA SYNTHETASE"/>
    <property type="match status" value="1"/>
</dbReference>
<protein>
    <recommendedName>
        <fullName evidence="16">Phenylalanine--tRNA ligase, mitochondrial</fullName>
        <ecNumber evidence="4">6.1.1.20</ecNumber>
    </recommendedName>
    <alternativeName>
        <fullName evidence="13">Phenylalanyl-tRNA synthetase</fullName>
    </alternativeName>
</protein>
<dbReference type="InterPro" id="IPR005121">
    <property type="entry name" value="Fdx_antiC-bd"/>
</dbReference>
<evidence type="ECO:0000256" key="13">
    <source>
        <dbReference type="ARBA" id="ARBA00031194"/>
    </source>
</evidence>
<proteinExistence type="inferred from homology"/>
<dbReference type="AlphaFoldDB" id="A0A7M5VD37"/>
<dbReference type="EC" id="6.1.1.20" evidence="4"/>
<dbReference type="CDD" id="cd00496">
    <property type="entry name" value="PheRS_alpha_core"/>
    <property type="match status" value="1"/>
</dbReference>
<comment type="similarity">
    <text evidence="2">Belongs to the class-II aminoacyl-tRNA synthetase family.</text>
</comment>
<comment type="subunit">
    <text evidence="3">Monomer.</text>
</comment>
<dbReference type="InterPro" id="IPR006195">
    <property type="entry name" value="aa-tRNA-synth_II"/>
</dbReference>
<dbReference type="PANTHER" id="PTHR11538:SF41">
    <property type="entry name" value="PHENYLALANINE--TRNA LIGASE, MITOCHONDRIAL"/>
    <property type="match status" value="1"/>
</dbReference>
<dbReference type="Gene3D" id="3.30.70.380">
    <property type="entry name" value="Ferrodoxin-fold anticodon-binding domain"/>
    <property type="match status" value="1"/>
</dbReference>
<evidence type="ECO:0000256" key="2">
    <source>
        <dbReference type="ARBA" id="ARBA00008226"/>
    </source>
</evidence>
<keyword evidence="8" id="KW-0648">Protein biosynthesis</keyword>
<dbReference type="PROSITE" id="PS51447">
    <property type="entry name" value="FDX_ACB"/>
    <property type="match status" value="1"/>
</dbReference>
<comment type="subcellular location">
    <subcellularLocation>
        <location evidence="1">Mitochondrion matrix</location>
    </subcellularLocation>
</comment>
<dbReference type="Pfam" id="PF03147">
    <property type="entry name" value="FDX-ACB"/>
    <property type="match status" value="1"/>
</dbReference>
<evidence type="ECO:0000256" key="14">
    <source>
        <dbReference type="ARBA" id="ARBA00049255"/>
    </source>
</evidence>
<evidence type="ECO:0000259" key="17">
    <source>
        <dbReference type="PROSITE" id="PS50862"/>
    </source>
</evidence>
<evidence type="ECO:0000256" key="6">
    <source>
        <dbReference type="ARBA" id="ARBA00022741"/>
    </source>
</evidence>
<reference evidence="19" key="1">
    <citation type="submission" date="2021-01" db="UniProtKB">
        <authorList>
            <consortium name="EnsemblMetazoa"/>
        </authorList>
    </citation>
    <scope>IDENTIFICATION</scope>
</reference>
<dbReference type="GO" id="GO:0000049">
    <property type="term" value="F:tRNA binding"/>
    <property type="evidence" value="ECO:0007669"/>
    <property type="project" value="InterPro"/>
</dbReference>
<evidence type="ECO:0000256" key="7">
    <source>
        <dbReference type="ARBA" id="ARBA00022840"/>
    </source>
</evidence>
<dbReference type="SMART" id="SM00896">
    <property type="entry name" value="FDX-ACB"/>
    <property type="match status" value="1"/>
</dbReference>
<accession>A0A7M5VD37</accession>
<evidence type="ECO:0000256" key="16">
    <source>
        <dbReference type="ARBA" id="ARBA00073229"/>
    </source>
</evidence>
<evidence type="ECO:0000256" key="12">
    <source>
        <dbReference type="ARBA" id="ARBA00023146"/>
    </source>
</evidence>
<evidence type="ECO:0000313" key="19">
    <source>
        <dbReference type="EnsemblMetazoa" id="CLYHEMP012167.1"/>
    </source>
</evidence>
<evidence type="ECO:0000256" key="1">
    <source>
        <dbReference type="ARBA" id="ARBA00004305"/>
    </source>
</evidence>
<dbReference type="GO" id="GO:0005524">
    <property type="term" value="F:ATP binding"/>
    <property type="evidence" value="ECO:0007669"/>
    <property type="project" value="UniProtKB-KW"/>
</dbReference>
<dbReference type="FunFam" id="3.30.70.380:FF:000002">
    <property type="entry name" value="phenylalanine--tRNA ligase, mitochondrial"/>
    <property type="match status" value="1"/>
</dbReference>
<evidence type="ECO:0000256" key="11">
    <source>
        <dbReference type="ARBA" id="ARBA00023128"/>
    </source>
</evidence>
<dbReference type="GeneID" id="136816367"/>
<evidence type="ECO:0000256" key="8">
    <source>
        <dbReference type="ARBA" id="ARBA00022917"/>
    </source>
</evidence>
<dbReference type="GO" id="GO:0006432">
    <property type="term" value="P:phenylalanyl-tRNA aminoacylation"/>
    <property type="evidence" value="ECO:0007669"/>
    <property type="project" value="InterPro"/>
</dbReference>
<keyword evidence="10" id="KW-0007">Acetylation</keyword>
<keyword evidence="6" id="KW-0547">Nucleotide-binding</keyword>
<evidence type="ECO:0000256" key="9">
    <source>
        <dbReference type="ARBA" id="ARBA00022946"/>
    </source>
</evidence>
<dbReference type="NCBIfam" id="TIGR00469">
    <property type="entry name" value="pheS_mito"/>
    <property type="match status" value="1"/>
</dbReference>
<sequence length="430" mass="50443">MNVILRQRLRHLKNSNTTTAGYWLRCMSTLETIELNGRNYKKDHMTNVPQNIINRLNKQLHNTKDHPLEIVKSKIVDYFHGYFRNRHGGCVFASIDNISPVVTVQQNFDNLLVPKDHVSRSKNDNYYINDLQMLRAHTTAHEIDLISSGWNAFLNTGDCYRRDAIDKSHFPVFHQLEGVRIFDDFELFEETKDNSLRILEKTASMRTEEKQAEHTIDAARITEFNLKYTLMKLVENLFGDNVEMRWVDAYFPFTHPSWELEVKLNGEWMEMLGCGILEQQILKYAGAGDRIGWAFGLGLERFAMKLFDIPDIRLFWSEDERFLKQFKTGVDTTFQPFSKYPPSYKDISFWVNDGNFSSNDLFEIARSVGGDVIEEMTLVDQFVHPKTQRESHCYRITYRAMDRTLRDEEVNDVQNKLRSEAAKLLHIELR</sequence>
<keyword evidence="9" id="KW-0809">Transit peptide</keyword>
<dbReference type="GO" id="GO:0005759">
    <property type="term" value="C:mitochondrial matrix"/>
    <property type="evidence" value="ECO:0007669"/>
    <property type="project" value="UniProtKB-SubCell"/>
</dbReference>
<comment type="catalytic activity">
    <reaction evidence="14">
        <text>tRNA(Phe) + L-phenylalanine + ATP = L-phenylalanyl-tRNA(Phe) + AMP + diphosphate + H(+)</text>
        <dbReference type="Rhea" id="RHEA:19413"/>
        <dbReference type="Rhea" id="RHEA-COMP:9668"/>
        <dbReference type="Rhea" id="RHEA-COMP:9699"/>
        <dbReference type="ChEBI" id="CHEBI:15378"/>
        <dbReference type="ChEBI" id="CHEBI:30616"/>
        <dbReference type="ChEBI" id="CHEBI:33019"/>
        <dbReference type="ChEBI" id="CHEBI:58095"/>
        <dbReference type="ChEBI" id="CHEBI:78442"/>
        <dbReference type="ChEBI" id="CHEBI:78531"/>
        <dbReference type="ChEBI" id="CHEBI:456215"/>
        <dbReference type="EC" id="6.1.1.20"/>
    </reaction>
</comment>
<dbReference type="SUPFAM" id="SSF54991">
    <property type="entry name" value="Anticodon-binding domain of PheRS"/>
    <property type="match status" value="1"/>
</dbReference>
<dbReference type="EnsemblMetazoa" id="CLYHEMT012167.1">
    <property type="protein sequence ID" value="CLYHEMP012167.1"/>
    <property type="gene ID" value="CLYHEMG012167"/>
</dbReference>
<dbReference type="Proteomes" id="UP000594262">
    <property type="component" value="Unplaced"/>
</dbReference>
<dbReference type="InterPro" id="IPR045864">
    <property type="entry name" value="aa-tRNA-synth_II/BPL/LPL"/>
</dbReference>
<dbReference type="Gene3D" id="3.30.930.10">
    <property type="entry name" value="Bira Bifunctional Protein, Domain 2"/>
    <property type="match status" value="1"/>
</dbReference>
<evidence type="ECO:0000256" key="10">
    <source>
        <dbReference type="ARBA" id="ARBA00022990"/>
    </source>
</evidence>
<dbReference type="OrthoDB" id="4457at2759"/>
<evidence type="ECO:0000256" key="5">
    <source>
        <dbReference type="ARBA" id="ARBA00022598"/>
    </source>
</evidence>
<evidence type="ECO:0000256" key="3">
    <source>
        <dbReference type="ARBA" id="ARBA00011245"/>
    </source>
</evidence>
<evidence type="ECO:0000256" key="4">
    <source>
        <dbReference type="ARBA" id="ARBA00012814"/>
    </source>
</evidence>
<keyword evidence="7" id="KW-0067">ATP-binding</keyword>
<dbReference type="RefSeq" id="XP_066928791.1">
    <property type="nucleotide sequence ID" value="XM_067072690.1"/>
</dbReference>
<name>A0A7M5VD37_9CNID</name>
<dbReference type="InterPro" id="IPR004530">
    <property type="entry name" value="Phe-tRNA-synth_IIc_mito"/>
</dbReference>
<evidence type="ECO:0000313" key="20">
    <source>
        <dbReference type="Proteomes" id="UP000594262"/>
    </source>
</evidence>
<keyword evidence="20" id="KW-1185">Reference proteome</keyword>
<organism evidence="19 20">
    <name type="scientific">Clytia hemisphaerica</name>
    <dbReference type="NCBI Taxonomy" id="252671"/>
    <lineage>
        <taxon>Eukaryota</taxon>
        <taxon>Metazoa</taxon>
        <taxon>Cnidaria</taxon>
        <taxon>Hydrozoa</taxon>
        <taxon>Hydroidolina</taxon>
        <taxon>Leptothecata</taxon>
        <taxon>Obeliida</taxon>
        <taxon>Clytiidae</taxon>
        <taxon>Clytia</taxon>
    </lineage>
</organism>